<dbReference type="OrthoDB" id="530303at2"/>
<dbReference type="Proteomes" id="UP000030170">
    <property type="component" value="Unassembled WGS sequence"/>
</dbReference>
<name>A0A098TMM0_9CYAN</name>
<dbReference type="RefSeq" id="WP_036534937.1">
    <property type="nucleotide sequence ID" value="NZ_JJML01000039.1"/>
</dbReference>
<sequence length="144" mass="16736">MWKTLKNIGCSLSTYEALSPDLQLRQVVNRRLQQRPGRSLPQWIEEFWLPRGISAPVADFVSRQLGEYSGLETTRLLPSDHLETTLHLTLVCWFDWSMRLCEDFYQEFGIDISHRLDFQDLSTLEELLVFLNAQLLQAQSSPPP</sequence>
<comment type="caution">
    <text evidence="1">The sequence shown here is derived from an EMBL/GenBank/DDBJ whole genome shotgun (WGS) entry which is preliminary data.</text>
</comment>
<dbReference type="AlphaFoldDB" id="A0A098TMM0"/>
<dbReference type="EMBL" id="JJML01000039">
    <property type="protein sequence ID" value="KGF72078.1"/>
    <property type="molecule type" value="Genomic_DNA"/>
</dbReference>
<keyword evidence="2" id="KW-1185">Reference proteome</keyword>
<protein>
    <recommendedName>
        <fullName evidence="3">Carrier domain-containing protein</fullName>
    </recommendedName>
</protein>
<organism evidence="1 2">
    <name type="scientific">Neosynechococcus sphagnicola sy1</name>
    <dbReference type="NCBI Taxonomy" id="1497020"/>
    <lineage>
        <taxon>Bacteria</taxon>
        <taxon>Bacillati</taxon>
        <taxon>Cyanobacteriota</taxon>
        <taxon>Cyanophyceae</taxon>
        <taxon>Neosynechococcales</taxon>
        <taxon>Neosynechococcaceae</taxon>
        <taxon>Neosynechococcus</taxon>
    </lineage>
</organism>
<proteinExistence type="predicted"/>
<evidence type="ECO:0000313" key="2">
    <source>
        <dbReference type="Proteomes" id="UP000030170"/>
    </source>
</evidence>
<gene>
    <name evidence="1" type="ORF">DO97_12515</name>
</gene>
<accession>A0A098TMM0</accession>
<evidence type="ECO:0000313" key="1">
    <source>
        <dbReference type="EMBL" id="KGF72078.1"/>
    </source>
</evidence>
<reference evidence="1 2" key="1">
    <citation type="journal article" date="2014" name="Mol. Ecol.">
        <title>Evolution of Synechococcus.</title>
        <authorList>
            <person name="Dvorak P."/>
            <person name="Casamatta D."/>
            <person name="Hasler P."/>
            <person name="Poulickova A."/>
            <person name="Ondrej V."/>
            <person name="Sanges R."/>
        </authorList>
    </citation>
    <scope>NUCLEOTIDE SEQUENCE [LARGE SCALE GENOMIC DNA]</scope>
    <source>
        <strain evidence="1 2">CAUP A 1101</strain>
    </source>
</reference>
<evidence type="ECO:0008006" key="3">
    <source>
        <dbReference type="Google" id="ProtNLM"/>
    </source>
</evidence>